<dbReference type="EMBL" id="FOTS01000027">
    <property type="protein sequence ID" value="SFL94410.1"/>
    <property type="molecule type" value="Genomic_DNA"/>
</dbReference>
<keyword evidence="6" id="KW-0808">Transferase</keyword>
<feature type="modified residue" description="Glycine radical" evidence="3">
    <location>
        <position position="759"/>
    </location>
</feature>
<keyword evidence="2" id="KW-0456">Lyase</keyword>
<evidence type="ECO:0000259" key="5">
    <source>
        <dbReference type="PROSITE" id="PS51554"/>
    </source>
</evidence>
<dbReference type="InterPro" id="IPR004184">
    <property type="entry name" value="PFL_dom"/>
</dbReference>
<dbReference type="GO" id="GO:0016829">
    <property type="term" value="F:lyase activity"/>
    <property type="evidence" value="ECO:0007669"/>
    <property type="project" value="UniProtKB-KW"/>
</dbReference>
<dbReference type="InterPro" id="IPR001150">
    <property type="entry name" value="Gly_radical"/>
</dbReference>
<dbReference type="RefSeq" id="WP_090938745.1">
    <property type="nucleotide sequence ID" value="NZ_FOTS01000027.1"/>
</dbReference>
<dbReference type="PANTHER" id="PTHR43641:SF2">
    <property type="entry name" value="DEHYDRATASE YBIW-RELATED"/>
    <property type="match status" value="1"/>
</dbReference>
<evidence type="ECO:0000256" key="1">
    <source>
        <dbReference type="ARBA" id="ARBA00022818"/>
    </source>
</evidence>
<accession>A0A1I4LTT0</accession>
<keyword evidence="7" id="KW-1185">Reference proteome</keyword>
<dbReference type="STRING" id="1123291.SAMN04490355_10278"/>
<feature type="domain" description="PFL" evidence="5">
    <location>
        <begin position="4"/>
        <end position="656"/>
    </location>
</feature>
<keyword evidence="1 3" id="KW-0556">Organic radical</keyword>
<reference evidence="7" key="1">
    <citation type="submission" date="2016-10" db="EMBL/GenBank/DDBJ databases">
        <authorList>
            <person name="Varghese N."/>
            <person name="Submissions S."/>
        </authorList>
    </citation>
    <scope>NUCLEOTIDE SEQUENCE [LARGE SCALE GENOMIC DNA]</scope>
    <source>
        <strain evidence="7">DSM 13327</strain>
    </source>
</reference>
<dbReference type="Pfam" id="PF02901">
    <property type="entry name" value="PFL-like"/>
    <property type="match status" value="1"/>
</dbReference>
<feature type="domain" description="Glycine radical" evidence="4">
    <location>
        <begin position="663"/>
        <end position="784"/>
    </location>
</feature>
<evidence type="ECO:0000313" key="7">
    <source>
        <dbReference type="Proteomes" id="UP000199520"/>
    </source>
</evidence>
<organism evidence="6 7">
    <name type="scientific">Pelosinus propionicus DSM 13327</name>
    <dbReference type="NCBI Taxonomy" id="1123291"/>
    <lineage>
        <taxon>Bacteria</taxon>
        <taxon>Bacillati</taxon>
        <taxon>Bacillota</taxon>
        <taxon>Negativicutes</taxon>
        <taxon>Selenomonadales</taxon>
        <taxon>Sporomusaceae</taxon>
        <taxon>Pelosinus</taxon>
    </lineage>
</organism>
<dbReference type="SMR" id="A0A1I4LTT0"/>
<evidence type="ECO:0000256" key="2">
    <source>
        <dbReference type="ARBA" id="ARBA00023239"/>
    </source>
</evidence>
<name>A0A1I4LTT0_9FIRM</name>
<evidence type="ECO:0000256" key="3">
    <source>
        <dbReference type="PROSITE-ProRule" id="PRU00493"/>
    </source>
</evidence>
<dbReference type="Proteomes" id="UP000199520">
    <property type="component" value="Unassembled WGS sequence"/>
</dbReference>
<proteinExistence type="predicted"/>
<evidence type="ECO:0000259" key="4">
    <source>
        <dbReference type="PROSITE" id="PS51149"/>
    </source>
</evidence>
<dbReference type="Pfam" id="PF01228">
    <property type="entry name" value="Gly_radical"/>
    <property type="match status" value="1"/>
</dbReference>
<gene>
    <name evidence="6" type="ORF">SAMN04490355_10278</name>
</gene>
<dbReference type="GO" id="GO:0016740">
    <property type="term" value="F:transferase activity"/>
    <property type="evidence" value="ECO:0007669"/>
    <property type="project" value="UniProtKB-KW"/>
</dbReference>
<dbReference type="PROSITE" id="PS51554">
    <property type="entry name" value="PFL"/>
    <property type="match status" value="1"/>
</dbReference>
<evidence type="ECO:0000313" key="6">
    <source>
        <dbReference type="EMBL" id="SFL94410.1"/>
    </source>
</evidence>
<dbReference type="InterPro" id="IPR051215">
    <property type="entry name" value="GRE"/>
</dbReference>
<dbReference type="Gene3D" id="3.20.70.20">
    <property type="match status" value="1"/>
</dbReference>
<dbReference type="GO" id="GO:0005829">
    <property type="term" value="C:cytosol"/>
    <property type="evidence" value="ECO:0007669"/>
    <property type="project" value="TreeGrafter"/>
</dbReference>
<protein>
    <submittedName>
        <fullName evidence="6">Formate C-acetyltransferase</fullName>
    </submittedName>
</protein>
<dbReference type="OrthoDB" id="9803969at2"/>
<dbReference type="PROSITE" id="PS51149">
    <property type="entry name" value="GLY_RADICAL_2"/>
    <property type="match status" value="1"/>
</dbReference>
<dbReference type="SUPFAM" id="SSF51998">
    <property type="entry name" value="PFL-like glycyl radical enzymes"/>
    <property type="match status" value="1"/>
</dbReference>
<dbReference type="PANTHER" id="PTHR43641">
    <property type="entry name" value="FORMATE ACETYLTRANSFERASE 3-RELATED"/>
    <property type="match status" value="1"/>
</dbReference>
<dbReference type="AlphaFoldDB" id="A0A1I4LTT0"/>
<sequence>MISERIFRLSEKVRNTPAEICLDRARLITKFYSEPSMEPFILRRAKSFQYVLENKKIFIDDDSVLAGHLASRLHAVPIYPEVTAWLYDDLETIDTRSSDHFKFIPGEKDELRTIVEAWKGRTFGDLTGALVDADMNTMINIGIFTKGVSNLSTMNHAPAYYDMVHRGYRYYIDKCKENIAALEDMDIDTMEKQITWQSMIIVMEAIIKFAHRYADLAEKMAGECSDSERKAQLLAMAENCRVVPENPPQNFQQAAQFVWFTHLALMMEVNGGDHCIGRFDQYMYPFYKKDLENGVSEAFIADVIHEFKLKFGELWVLRTNRESQAYPGCPLWIHMMIGGVLPDGKDGCNELTNAILHCMDDLQTKEPCVSFRYHDGVNQDTFRLALAVARKGGSHPAFFNDSTNISHLLTLGHTLKEARDWGICGCIEPSVPGITDFQSNAGYFNPIKVFEITMNNGVDPVTKVQIGPRTGDVTTFTSVKQLMDAYETQQAFFMKKFIVLFNRIISCHAHALPTVTASCFTYGCIEKGRILQRKGAEHRYSAVAISGVANVADSLAAIEECVFDKKYLTMSELVKLLETNFEGKENMRQLLINKAPKYGNNIDSVDEYAHWLADLCNEQVVQYRDGRDGQFTTVIASQSYNVVLGRLIGATPDGRLAFTDLADNASPMIGMDVNGPTAVVNSISALDPLIPQSGVLVNQRFDPAITKGEKGLDILETVVRTFFNQRGQHIQVNIVDDETLRAAQKDPQSHRNILVRVAGYSAYFVDLEKDIQDNIIARTLQQTL</sequence>